<dbReference type="PANTHER" id="PTHR43877">
    <property type="entry name" value="AMINOALKYLPHOSPHONATE N-ACETYLTRANSFERASE-RELATED-RELATED"/>
    <property type="match status" value="1"/>
</dbReference>
<reference evidence="1 2" key="1">
    <citation type="submission" date="2024-09" db="EMBL/GenBank/DDBJ databases">
        <authorList>
            <person name="Lee S.D."/>
        </authorList>
    </citation>
    <scope>NUCLEOTIDE SEQUENCE [LARGE SCALE GENOMIC DNA]</scope>
    <source>
        <strain evidence="1 2">N1-1</strain>
    </source>
</reference>
<evidence type="ECO:0000313" key="1">
    <source>
        <dbReference type="EMBL" id="MFC1411916.1"/>
    </source>
</evidence>
<dbReference type="EMBL" id="JBHEZX010000009">
    <property type="protein sequence ID" value="MFC1411916.1"/>
    <property type="molecule type" value="Genomic_DNA"/>
</dbReference>
<name>A0ABV6VDX8_9ACTN</name>
<dbReference type="InterPro" id="IPR016181">
    <property type="entry name" value="Acyl_CoA_acyltransferase"/>
</dbReference>
<gene>
    <name evidence="1" type="ORF">ACEZDG_21870</name>
</gene>
<sequence>MKVEEVPWADPDGARLRAAQRAEIAERYGTPDSEPGVPPSAADIAVFLVARDEDGTAVGCGALRHLGDGVGEVKRMYVSPAFRGTGVAPRILDALQQWAGDRGWTSLRLETGIAQPDAVRFYTRSGYTRIPNFGSYAGVENSLCFERPLAPSTVRP</sequence>
<comment type="caution">
    <text evidence="1">The sequence shown here is derived from an EMBL/GenBank/DDBJ whole genome shotgun (WGS) entry which is preliminary data.</text>
</comment>
<proteinExistence type="predicted"/>
<dbReference type="Pfam" id="PF00583">
    <property type="entry name" value="Acetyltransf_1"/>
    <property type="match status" value="1"/>
</dbReference>
<accession>A0ABV6VDX8</accession>
<dbReference type="Gene3D" id="3.40.630.30">
    <property type="match status" value="1"/>
</dbReference>
<dbReference type="PROSITE" id="PS51186">
    <property type="entry name" value="GNAT"/>
    <property type="match status" value="1"/>
</dbReference>
<dbReference type="Proteomes" id="UP001592582">
    <property type="component" value="Unassembled WGS sequence"/>
</dbReference>
<evidence type="ECO:0000313" key="2">
    <source>
        <dbReference type="Proteomes" id="UP001592582"/>
    </source>
</evidence>
<organism evidence="1 2">
    <name type="scientific">Streptacidiphilus alkalitolerans</name>
    <dbReference type="NCBI Taxonomy" id="3342712"/>
    <lineage>
        <taxon>Bacteria</taxon>
        <taxon>Bacillati</taxon>
        <taxon>Actinomycetota</taxon>
        <taxon>Actinomycetes</taxon>
        <taxon>Kitasatosporales</taxon>
        <taxon>Streptomycetaceae</taxon>
        <taxon>Streptacidiphilus</taxon>
    </lineage>
</organism>
<dbReference type="PANTHER" id="PTHR43877:SF2">
    <property type="entry name" value="AMINOALKYLPHOSPHONATE N-ACETYLTRANSFERASE-RELATED"/>
    <property type="match status" value="1"/>
</dbReference>
<dbReference type="InterPro" id="IPR000182">
    <property type="entry name" value="GNAT_dom"/>
</dbReference>
<dbReference type="CDD" id="cd04301">
    <property type="entry name" value="NAT_SF"/>
    <property type="match status" value="1"/>
</dbReference>
<dbReference type="SUPFAM" id="SSF55729">
    <property type="entry name" value="Acyl-CoA N-acyltransferases (Nat)"/>
    <property type="match status" value="1"/>
</dbReference>
<dbReference type="InterPro" id="IPR050832">
    <property type="entry name" value="Bact_Acetyltransf"/>
</dbReference>
<keyword evidence="2" id="KW-1185">Reference proteome</keyword>
<protein>
    <submittedName>
        <fullName evidence="1">GNAT family N-acetyltransferase</fullName>
    </submittedName>
</protein>